<keyword evidence="3" id="KW-1185">Reference proteome</keyword>
<protein>
    <submittedName>
        <fullName evidence="2">Uncharacterized protein</fullName>
    </submittedName>
</protein>
<feature type="compositionally biased region" description="Basic and acidic residues" evidence="1">
    <location>
        <begin position="28"/>
        <end position="62"/>
    </location>
</feature>
<accession>A0AAF0ILY7</accession>
<evidence type="ECO:0000313" key="3">
    <source>
        <dbReference type="Proteomes" id="UP001219355"/>
    </source>
</evidence>
<reference evidence="2" key="1">
    <citation type="submission" date="2023-03" db="EMBL/GenBank/DDBJ databases">
        <title>Emydomyces testavorans Genome Sequence.</title>
        <authorList>
            <person name="Hoyer L."/>
        </authorList>
    </citation>
    <scope>NUCLEOTIDE SEQUENCE</scope>
    <source>
        <strain evidence="2">16-2883</strain>
    </source>
</reference>
<feature type="region of interest" description="Disordered" evidence="1">
    <location>
        <begin position="28"/>
        <end position="136"/>
    </location>
</feature>
<dbReference type="EMBL" id="CP120630">
    <property type="protein sequence ID" value="WEW61211.1"/>
    <property type="molecule type" value="Genomic_DNA"/>
</dbReference>
<dbReference type="Proteomes" id="UP001219355">
    <property type="component" value="Chromosome 4"/>
</dbReference>
<feature type="region of interest" description="Disordered" evidence="1">
    <location>
        <begin position="206"/>
        <end position="226"/>
    </location>
</feature>
<feature type="compositionally biased region" description="Polar residues" evidence="1">
    <location>
        <begin position="63"/>
        <end position="77"/>
    </location>
</feature>
<evidence type="ECO:0000313" key="2">
    <source>
        <dbReference type="EMBL" id="WEW61211.1"/>
    </source>
</evidence>
<sequence>MSMESDEPFEDGTNADSLVRRLTNLERKYKKLERMNAERKQKAKNRAEIQRRQDKPVEDKTKASNSFNSAENQQGPNESVDEEIEATRDSLSSAKRATRPGKKRSIASDDGPIVSPGPKINGKAATSKTADYLRPFWSDNEDSTRISVIQRRAKKLAELSKRGEKFVPVDPDDPRYKAIFDRVYDLKSEGGSTSSSLSSIHTSGVRISDYIPPPVHRTPGGRAVPNYRVDFVYPTPIDIGRESPTIVHLTTKDPLSPTRVDTPKARKKET</sequence>
<proteinExistence type="predicted"/>
<name>A0AAF0ILY7_9EURO</name>
<organism evidence="2 3">
    <name type="scientific">Emydomyces testavorans</name>
    <dbReference type="NCBI Taxonomy" id="2070801"/>
    <lineage>
        <taxon>Eukaryota</taxon>
        <taxon>Fungi</taxon>
        <taxon>Dikarya</taxon>
        <taxon>Ascomycota</taxon>
        <taxon>Pezizomycotina</taxon>
        <taxon>Eurotiomycetes</taxon>
        <taxon>Eurotiomycetidae</taxon>
        <taxon>Onygenales</taxon>
        <taxon>Nannizziopsiaceae</taxon>
        <taxon>Emydomyces</taxon>
    </lineage>
</organism>
<feature type="region of interest" description="Disordered" evidence="1">
    <location>
        <begin position="244"/>
        <end position="270"/>
    </location>
</feature>
<feature type="compositionally biased region" description="Basic residues" evidence="1">
    <location>
        <begin position="96"/>
        <end position="105"/>
    </location>
</feature>
<dbReference type="AlphaFoldDB" id="A0AAF0ILY7"/>
<gene>
    <name evidence="2" type="ORF">PRK78_006701</name>
</gene>
<feature type="compositionally biased region" description="Basic and acidic residues" evidence="1">
    <location>
        <begin position="261"/>
        <end position="270"/>
    </location>
</feature>
<evidence type="ECO:0000256" key="1">
    <source>
        <dbReference type="SAM" id="MobiDB-lite"/>
    </source>
</evidence>